<dbReference type="PANTHER" id="PTHR36142">
    <property type="entry name" value="METALLO-HYDROLASE/OXIDOREDUCTASE SUPERFAMILY PROTEIN"/>
    <property type="match status" value="1"/>
</dbReference>
<protein>
    <submittedName>
        <fullName evidence="2">Ribonuclease Z/Hydroxyacylglutathione hydrolase</fullName>
    </submittedName>
</protein>
<keyword evidence="2" id="KW-0378">Hydrolase</keyword>
<feature type="compositionally biased region" description="Low complexity" evidence="1">
    <location>
        <begin position="227"/>
        <end position="247"/>
    </location>
</feature>
<evidence type="ECO:0000313" key="2">
    <source>
        <dbReference type="EMBL" id="USW59341.1"/>
    </source>
</evidence>
<proteinExistence type="predicted"/>
<dbReference type="PANTHER" id="PTHR36142:SF5">
    <property type="entry name" value="METALLO-BETA-LACTAMASE DOMAIN-CONTAINING PROTEIN"/>
    <property type="match status" value="1"/>
</dbReference>
<name>A0A9Q9EQ13_9PEZI</name>
<dbReference type="GO" id="GO:0016787">
    <property type="term" value="F:hydrolase activity"/>
    <property type="evidence" value="ECO:0007669"/>
    <property type="project" value="UniProtKB-KW"/>
</dbReference>
<dbReference type="AlphaFoldDB" id="A0A9Q9EQ13"/>
<dbReference type="SUPFAM" id="SSF56281">
    <property type="entry name" value="Metallo-hydrolase/oxidoreductase"/>
    <property type="match status" value="1"/>
</dbReference>
<feature type="compositionally biased region" description="Basic and acidic residues" evidence="1">
    <location>
        <begin position="248"/>
        <end position="265"/>
    </location>
</feature>
<evidence type="ECO:0000256" key="1">
    <source>
        <dbReference type="SAM" id="MobiDB-lite"/>
    </source>
</evidence>
<keyword evidence="3" id="KW-1185">Reference proteome</keyword>
<dbReference type="EMBL" id="CP099429">
    <property type="protein sequence ID" value="USW59341.1"/>
    <property type="molecule type" value="Genomic_DNA"/>
</dbReference>
<dbReference type="InterPro" id="IPR036866">
    <property type="entry name" value="RibonucZ/Hydroxyglut_hydro"/>
</dbReference>
<gene>
    <name evidence="2" type="ORF">Slin15195_G126600</name>
</gene>
<dbReference type="Proteomes" id="UP001056384">
    <property type="component" value="Chromosome 12"/>
</dbReference>
<sequence>MSLTVQQLNADSSFLLTFKPSFAPRNVKGKFPGSFSILIDPWLDGASSVFHPKFATTYHTSPSSVRSLQELKDEVDVIVISQDKPDHCHQETLCSLSKNSKTKIFATPKAAFKIREWKHFNDPSIIEEIPTYSTSKGEAAFLRIPIEPYSSSSAAGEITITNVTTKADLTRLHNGIGITYRPPGTILTTIDGDLIKLGDLPMSARPGTQNPPFKTIRKMPSISSPIGIIKGIRPRSPTSPSSPQSKPDSFDSRHRPRTSFDRKPDAFGSSTPRSNYESVMSVLYTPHGIEPSNLRPYIDNHLAALPGALPITALFHALNMEANPKLLGGLISTGAPGGVEIVKEVDVKYWISAHDEIKQNEGWATKFMSSRVYDVEEAIKLLRVTGGIGSDKGKRTVVESLGNGGVRTYRGG</sequence>
<evidence type="ECO:0000313" key="3">
    <source>
        <dbReference type="Proteomes" id="UP001056384"/>
    </source>
</evidence>
<dbReference type="Gene3D" id="3.60.15.10">
    <property type="entry name" value="Ribonuclease Z/Hydroxyacylglutathione hydrolase-like"/>
    <property type="match status" value="1"/>
</dbReference>
<reference evidence="2" key="1">
    <citation type="submission" date="2022-06" db="EMBL/GenBank/DDBJ databases">
        <title>Complete genome sequences of two strains of the flax pathogen Septoria linicola.</title>
        <authorList>
            <person name="Lapalu N."/>
            <person name="Simon A."/>
            <person name="Demenou B."/>
            <person name="Paumier D."/>
            <person name="Guillot M.-P."/>
            <person name="Gout L."/>
            <person name="Valade R."/>
        </authorList>
    </citation>
    <scope>NUCLEOTIDE SEQUENCE</scope>
    <source>
        <strain evidence="2">SE15195</strain>
    </source>
</reference>
<accession>A0A9Q9EQ13</accession>
<organism evidence="2 3">
    <name type="scientific">Septoria linicola</name>
    <dbReference type="NCBI Taxonomy" id="215465"/>
    <lineage>
        <taxon>Eukaryota</taxon>
        <taxon>Fungi</taxon>
        <taxon>Dikarya</taxon>
        <taxon>Ascomycota</taxon>
        <taxon>Pezizomycotina</taxon>
        <taxon>Dothideomycetes</taxon>
        <taxon>Dothideomycetidae</taxon>
        <taxon>Mycosphaerellales</taxon>
        <taxon>Mycosphaerellaceae</taxon>
        <taxon>Septoria</taxon>
    </lineage>
</organism>
<feature type="region of interest" description="Disordered" evidence="1">
    <location>
        <begin position="227"/>
        <end position="273"/>
    </location>
</feature>